<sequence>MLAPGSAQLICGNRRLGKIALSTWGVVLVIALLVATTMSTNDIAKLAVQPWILSTVRMLAFALALAWVVILIDAWRLGHPPGLNRRHRLIMVGATVALGAMVSTPFVVAARYAEAAHDLVVRMFPSGEVAAASDGRLNIALLGADSGDGRDGVRPDSIHVVSIDVLTGEPALISLPRNLENARFPSGTPAADQFPQGFSGEGDRSDYLLNATWTYGEENPELFEGPSGPGPTAVKQAIEGTLGIKIHYYVAVDLMGFRDLIDALGGITVEVNEELPIGEKGRVLEPGVQELDGYHALWYARSRESTSDYDRMERQMCVIGALFNEADPSSVLMNFLDLAEASSNMVQTDIPRQDLTKLVDLAFDAKGQELMSLQLVPPLIVPADPDFSRIADETAALLSGAGRDESTPQTMGDGTTQSAEQPAEADADADNGDGGAPADGEGQGDAADSTPDDGGNGGTDDDAGDGGGDDTDGDPVGVSSACSYG</sequence>
<dbReference type="Proteomes" id="UP000475214">
    <property type="component" value="Unassembled WGS sequence"/>
</dbReference>
<feature type="transmembrane region" description="Helical" evidence="3">
    <location>
        <begin position="89"/>
        <end position="113"/>
    </location>
</feature>
<dbReference type="InterPro" id="IPR004474">
    <property type="entry name" value="LytR_CpsA_psr"/>
</dbReference>
<feature type="transmembrane region" description="Helical" evidence="3">
    <location>
        <begin position="58"/>
        <end position="77"/>
    </location>
</feature>
<dbReference type="InterPro" id="IPR050922">
    <property type="entry name" value="LytR/CpsA/Psr_CW_biosynth"/>
</dbReference>
<dbReference type="PANTHER" id="PTHR33392">
    <property type="entry name" value="POLYISOPRENYL-TEICHOIC ACID--PEPTIDOGLYCAN TEICHOIC ACID TRANSFERASE TAGU"/>
    <property type="match status" value="1"/>
</dbReference>
<proteinExistence type="inferred from homology"/>
<dbReference type="EMBL" id="JAAGOA010000029">
    <property type="protein sequence ID" value="NEE04079.1"/>
    <property type="molecule type" value="Genomic_DNA"/>
</dbReference>
<keyword evidence="3" id="KW-0812">Transmembrane</keyword>
<dbReference type="PANTHER" id="PTHR33392:SF6">
    <property type="entry name" value="POLYISOPRENYL-TEICHOIC ACID--PEPTIDOGLYCAN TEICHOIC ACID TRANSFERASE TAGU"/>
    <property type="match status" value="1"/>
</dbReference>
<dbReference type="RefSeq" id="WP_163744307.1">
    <property type="nucleotide sequence ID" value="NZ_JAAGOA010000029.1"/>
</dbReference>
<comment type="caution">
    <text evidence="5">The sequence shown here is derived from an EMBL/GenBank/DDBJ whole genome shotgun (WGS) entry which is preliminary data.</text>
</comment>
<protein>
    <submittedName>
        <fullName evidence="5">LCP family protein</fullName>
    </submittedName>
</protein>
<evidence type="ECO:0000259" key="4">
    <source>
        <dbReference type="Pfam" id="PF03816"/>
    </source>
</evidence>
<evidence type="ECO:0000256" key="2">
    <source>
        <dbReference type="SAM" id="MobiDB-lite"/>
    </source>
</evidence>
<gene>
    <name evidence="5" type="ORF">G1H10_28310</name>
</gene>
<keyword evidence="6" id="KW-1185">Reference proteome</keyword>
<keyword evidence="3" id="KW-1133">Transmembrane helix</keyword>
<evidence type="ECO:0000313" key="6">
    <source>
        <dbReference type="Proteomes" id="UP000475214"/>
    </source>
</evidence>
<dbReference type="Pfam" id="PF03816">
    <property type="entry name" value="LytR_cpsA_psr"/>
    <property type="match status" value="1"/>
</dbReference>
<organism evidence="5 6">
    <name type="scientific">Phytoactinopolyspora halotolerans</name>
    <dbReference type="NCBI Taxonomy" id="1981512"/>
    <lineage>
        <taxon>Bacteria</taxon>
        <taxon>Bacillati</taxon>
        <taxon>Actinomycetota</taxon>
        <taxon>Actinomycetes</taxon>
        <taxon>Jiangellales</taxon>
        <taxon>Jiangellaceae</taxon>
        <taxon>Phytoactinopolyspora</taxon>
    </lineage>
</organism>
<feature type="compositionally biased region" description="Polar residues" evidence="2">
    <location>
        <begin position="407"/>
        <end position="420"/>
    </location>
</feature>
<feature type="compositionally biased region" description="Acidic residues" evidence="2">
    <location>
        <begin position="459"/>
        <end position="473"/>
    </location>
</feature>
<dbReference type="Gene3D" id="3.40.630.190">
    <property type="entry name" value="LCP protein"/>
    <property type="match status" value="1"/>
</dbReference>
<feature type="compositionally biased region" description="Gly residues" evidence="2">
    <location>
        <begin position="432"/>
        <end position="443"/>
    </location>
</feature>
<keyword evidence="3" id="KW-0472">Membrane</keyword>
<dbReference type="AlphaFoldDB" id="A0A6L9SG34"/>
<evidence type="ECO:0000313" key="5">
    <source>
        <dbReference type="EMBL" id="NEE04079.1"/>
    </source>
</evidence>
<accession>A0A6L9SG34</accession>
<evidence type="ECO:0000256" key="1">
    <source>
        <dbReference type="ARBA" id="ARBA00006068"/>
    </source>
</evidence>
<feature type="region of interest" description="Disordered" evidence="2">
    <location>
        <begin position="399"/>
        <end position="485"/>
    </location>
</feature>
<evidence type="ECO:0000256" key="3">
    <source>
        <dbReference type="SAM" id="Phobius"/>
    </source>
</evidence>
<feature type="domain" description="Cell envelope-related transcriptional attenuator" evidence="4">
    <location>
        <begin position="156"/>
        <end position="326"/>
    </location>
</feature>
<comment type="similarity">
    <text evidence="1">Belongs to the LytR/CpsA/Psr (LCP) family.</text>
</comment>
<feature type="transmembrane region" description="Helical" evidence="3">
    <location>
        <begin position="21"/>
        <end position="38"/>
    </location>
</feature>
<name>A0A6L9SG34_9ACTN</name>
<reference evidence="5 6" key="1">
    <citation type="submission" date="2020-02" db="EMBL/GenBank/DDBJ databases">
        <authorList>
            <person name="Li X.-J."/>
            <person name="Han X.-M."/>
        </authorList>
    </citation>
    <scope>NUCLEOTIDE SEQUENCE [LARGE SCALE GENOMIC DNA]</scope>
    <source>
        <strain evidence="5 6">CCTCC AB 2017055</strain>
    </source>
</reference>
<dbReference type="NCBIfam" id="TIGR00350">
    <property type="entry name" value="lytR_cpsA_psr"/>
    <property type="match status" value="1"/>
</dbReference>